<evidence type="ECO:0000256" key="5">
    <source>
        <dbReference type="ARBA" id="ARBA00022741"/>
    </source>
</evidence>
<keyword evidence="9" id="KW-0963">Cytoplasm</keyword>
<keyword evidence="8 9" id="KW-0546">Nucleotide metabolism</keyword>
<evidence type="ECO:0000313" key="11">
    <source>
        <dbReference type="Proteomes" id="UP001154078"/>
    </source>
</evidence>
<dbReference type="Gene3D" id="1.10.150.340">
    <property type="entry name" value="Pyrimidine 5'-nucleotidase (UMPH-1), N-terminal domain"/>
    <property type="match status" value="1"/>
</dbReference>
<dbReference type="EMBL" id="OV121138">
    <property type="protein sequence ID" value="CAH0560045.1"/>
    <property type="molecule type" value="Genomic_DNA"/>
</dbReference>
<dbReference type="Pfam" id="PF05822">
    <property type="entry name" value="UMPH-1"/>
    <property type="match status" value="1"/>
</dbReference>
<dbReference type="Gene3D" id="3.40.50.1000">
    <property type="entry name" value="HAD superfamily/HAD-like"/>
    <property type="match status" value="1"/>
</dbReference>
<name>A0A9P0BCR6_BRAAE</name>
<dbReference type="GO" id="GO:0000287">
    <property type="term" value="F:magnesium ion binding"/>
    <property type="evidence" value="ECO:0007669"/>
    <property type="project" value="InterPro"/>
</dbReference>
<dbReference type="InterPro" id="IPR006434">
    <property type="entry name" value="Pyrimidine_nucleotidase_eu"/>
</dbReference>
<comment type="subcellular location">
    <subcellularLocation>
        <location evidence="9">Cytoplasm</location>
    </subcellularLocation>
</comment>
<dbReference type="GO" id="GO:0005737">
    <property type="term" value="C:cytoplasm"/>
    <property type="evidence" value="ECO:0007669"/>
    <property type="project" value="UniProtKB-SubCell"/>
</dbReference>
<dbReference type="NCBIfam" id="TIGR01544">
    <property type="entry name" value="HAD-SF-IE"/>
    <property type="match status" value="1"/>
</dbReference>
<dbReference type="InterPro" id="IPR023214">
    <property type="entry name" value="HAD_sf"/>
</dbReference>
<accession>A0A9P0BCR6</accession>
<dbReference type="GO" id="GO:0000166">
    <property type="term" value="F:nucleotide binding"/>
    <property type="evidence" value="ECO:0007669"/>
    <property type="project" value="UniProtKB-KW"/>
</dbReference>
<evidence type="ECO:0000256" key="6">
    <source>
        <dbReference type="ARBA" id="ARBA00022801"/>
    </source>
</evidence>
<dbReference type="SUPFAM" id="SSF56784">
    <property type="entry name" value="HAD-like"/>
    <property type="match status" value="1"/>
</dbReference>
<evidence type="ECO:0000256" key="8">
    <source>
        <dbReference type="ARBA" id="ARBA00023080"/>
    </source>
</evidence>
<reference evidence="10" key="1">
    <citation type="submission" date="2021-12" db="EMBL/GenBank/DDBJ databases">
        <authorList>
            <person name="King R."/>
        </authorList>
    </citation>
    <scope>NUCLEOTIDE SEQUENCE</scope>
</reference>
<keyword evidence="6 9" id="KW-0378">Hydrolase</keyword>
<dbReference type="Proteomes" id="UP001154078">
    <property type="component" value="Chromosome 7"/>
</dbReference>
<evidence type="ECO:0000256" key="4">
    <source>
        <dbReference type="ARBA" id="ARBA00022723"/>
    </source>
</evidence>
<dbReference type="InterPro" id="IPR036412">
    <property type="entry name" value="HAD-like_sf"/>
</dbReference>
<gene>
    <name evidence="10" type="ORF">MELIAE_LOCUS9878</name>
</gene>
<evidence type="ECO:0000256" key="7">
    <source>
        <dbReference type="ARBA" id="ARBA00022842"/>
    </source>
</evidence>
<keyword evidence="4" id="KW-0479">Metal-binding</keyword>
<keyword evidence="5 9" id="KW-0547">Nucleotide-binding</keyword>
<dbReference type="PANTHER" id="PTHR13045">
    <property type="entry name" value="5'-NUCLEOTIDASE"/>
    <property type="match status" value="1"/>
</dbReference>
<dbReference type="EC" id="3.1.3.5" evidence="3 9"/>
<evidence type="ECO:0000256" key="2">
    <source>
        <dbReference type="ARBA" id="ARBA00008389"/>
    </source>
</evidence>
<dbReference type="GO" id="GO:0008253">
    <property type="term" value="F:5'-nucleotidase activity"/>
    <property type="evidence" value="ECO:0007669"/>
    <property type="project" value="UniProtKB-EC"/>
</dbReference>
<protein>
    <recommendedName>
        <fullName evidence="3 9">5'-nucleotidase</fullName>
        <ecNumber evidence="3 9">3.1.3.5</ecNumber>
    </recommendedName>
</protein>
<dbReference type="GO" id="GO:0009117">
    <property type="term" value="P:nucleotide metabolic process"/>
    <property type="evidence" value="ECO:0007669"/>
    <property type="project" value="UniProtKB-KW"/>
</dbReference>
<sequence length="313" mass="35790">MSKFLGYPGLFSCKYCTNKMDLIGKIPQLNKKHVHINNPDKFNKILQQLIEDGPSKLQVLSDFGKTITKQHHKGKPHLNGYGIIKNCPSLTDELGKTLDGLYKKYYPMEMDLHIPLKEKYQLMEEWWDLNENAFKGLIVSPKELEVVCKQLGPTLREGMNIAFDMLYKEEVPVLVFSAGLGDIVKLVLNQKEVLLPNIKIVSNFLKFNSEGVIEGFTAPPIHIYNKNEYIIENAEFYNCIIDKTNVILLGDSIGDAKMAEGIPHVKNVLKIGFLYERKEEALPNYLDAYDVVLEDDQTMEVFISLLKCIFKKK</sequence>
<proteinExistence type="inferred from homology"/>
<dbReference type="OrthoDB" id="10014216at2759"/>
<comment type="similarity">
    <text evidence="2 9">Belongs to the pyrimidine 5'-nucleotidase family.</text>
</comment>
<organism evidence="10 11">
    <name type="scientific">Brassicogethes aeneus</name>
    <name type="common">Rape pollen beetle</name>
    <name type="synonym">Meligethes aeneus</name>
    <dbReference type="NCBI Taxonomy" id="1431903"/>
    <lineage>
        <taxon>Eukaryota</taxon>
        <taxon>Metazoa</taxon>
        <taxon>Ecdysozoa</taxon>
        <taxon>Arthropoda</taxon>
        <taxon>Hexapoda</taxon>
        <taxon>Insecta</taxon>
        <taxon>Pterygota</taxon>
        <taxon>Neoptera</taxon>
        <taxon>Endopterygota</taxon>
        <taxon>Coleoptera</taxon>
        <taxon>Polyphaga</taxon>
        <taxon>Cucujiformia</taxon>
        <taxon>Nitidulidae</taxon>
        <taxon>Meligethinae</taxon>
        <taxon>Brassicogethes</taxon>
    </lineage>
</organism>
<keyword evidence="11" id="KW-1185">Reference proteome</keyword>
<evidence type="ECO:0000256" key="3">
    <source>
        <dbReference type="ARBA" id="ARBA00012643"/>
    </source>
</evidence>
<keyword evidence="7" id="KW-0460">Magnesium</keyword>
<dbReference type="AlphaFoldDB" id="A0A9P0BCR6"/>
<evidence type="ECO:0000313" key="10">
    <source>
        <dbReference type="EMBL" id="CAH0560045.1"/>
    </source>
</evidence>
<dbReference type="FunFam" id="3.40.50.1000:FF:000032">
    <property type="entry name" value="Cytosolic 5-nucleotidase 3-like"/>
    <property type="match status" value="1"/>
</dbReference>
<comment type="catalytic activity">
    <reaction evidence="1 9">
        <text>a ribonucleoside 5'-phosphate + H2O = a ribonucleoside + phosphate</text>
        <dbReference type="Rhea" id="RHEA:12484"/>
        <dbReference type="ChEBI" id="CHEBI:15377"/>
        <dbReference type="ChEBI" id="CHEBI:18254"/>
        <dbReference type="ChEBI" id="CHEBI:43474"/>
        <dbReference type="ChEBI" id="CHEBI:58043"/>
        <dbReference type="EC" id="3.1.3.5"/>
    </reaction>
</comment>
<dbReference type="PANTHER" id="PTHR13045:SF0">
    <property type="entry name" value="7-METHYLGUANOSINE PHOSPHATE-SPECIFIC 5'-NUCLEOTIDASE"/>
    <property type="match status" value="1"/>
</dbReference>
<evidence type="ECO:0000256" key="9">
    <source>
        <dbReference type="RuleBase" id="RU361276"/>
    </source>
</evidence>
<evidence type="ECO:0000256" key="1">
    <source>
        <dbReference type="ARBA" id="ARBA00000815"/>
    </source>
</evidence>